<proteinExistence type="predicted"/>
<evidence type="ECO:0000313" key="1">
    <source>
        <dbReference type="EMBL" id="EPX78116.1"/>
    </source>
</evidence>
<dbReference type="HOGENOM" id="CLU_1146543_0_0_5"/>
<sequence length="242" mass="27250">MQLITNGSILVGINLGFDAAAEHEMGVTHLREWLAMGDHAKTTGVMRKRPNFGAKVRRDWLRKDAGPGKRIPTCNRKKIAARTHLVEFGDTQKKPAETHLLFYTHPSDRVWQHRKEALETRADDPWLPFRPRSPRKAPGPDLGTMWSDKGFAIRAFGDRERDAVREIHEALLKGNLAIGLGGRTLFGEGLSLMIADRIPREDGDAVLARDLDHMRLVWMPRGVQGQIEPRETVIECVLMSGL</sequence>
<name>S9Q9U2_9RHOB</name>
<comment type="caution">
    <text evidence="1">The sequence shown here is derived from an EMBL/GenBank/DDBJ whole genome shotgun (WGS) entry which is preliminary data.</text>
</comment>
<accession>S9Q9U2</accession>
<reference evidence="2" key="1">
    <citation type="journal article" date="2014" name="Stand. Genomic Sci.">
        <title>Genome sequence of the exopolysaccharide-producing Salipiger mucosus type strain (DSM 16094(T)), a moderately halophilic member of the Roseobacter clade.</title>
        <authorList>
            <person name="Riedel T."/>
            <person name="Spring S."/>
            <person name="Fiebig A."/>
            <person name="Petersen J."/>
            <person name="Kyrpides N.C."/>
            <person name="Goker M."/>
            <person name="Klenk H.P."/>
        </authorList>
    </citation>
    <scope>NUCLEOTIDE SEQUENCE [LARGE SCALE GENOMIC DNA]</scope>
    <source>
        <strain evidence="2">DSM 16094</strain>
    </source>
</reference>
<dbReference type="Proteomes" id="UP000015347">
    <property type="component" value="Unassembled WGS sequence"/>
</dbReference>
<evidence type="ECO:0000313" key="2">
    <source>
        <dbReference type="Proteomes" id="UP000015347"/>
    </source>
</evidence>
<keyword evidence="2" id="KW-1185">Reference proteome</keyword>
<organism evidence="1 2">
    <name type="scientific">Salipiger mucosus DSM 16094</name>
    <dbReference type="NCBI Taxonomy" id="1123237"/>
    <lineage>
        <taxon>Bacteria</taxon>
        <taxon>Pseudomonadati</taxon>
        <taxon>Pseudomonadota</taxon>
        <taxon>Alphaproteobacteria</taxon>
        <taxon>Rhodobacterales</taxon>
        <taxon>Roseobacteraceae</taxon>
        <taxon>Salipiger</taxon>
    </lineage>
</organism>
<dbReference type="EMBL" id="APVH01000042">
    <property type="protein sequence ID" value="EPX78116.1"/>
    <property type="molecule type" value="Genomic_DNA"/>
</dbReference>
<protein>
    <submittedName>
        <fullName evidence="1">Uncharacterized protein</fullName>
    </submittedName>
</protein>
<gene>
    <name evidence="1" type="ORF">Salmuc_03473</name>
</gene>
<dbReference type="AlphaFoldDB" id="S9Q9U2"/>